<reference evidence="3" key="1">
    <citation type="submission" date="2020-10" db="EMBL/GenBank/DDBJ databases">
        <authorList>
            <person name="Gilroy R."/>
        </authorList>
    </citation>
    <scope>NUCLEOTIDE SEQUENCE</scope>
    <source>
        <strain evidence="3">ChiBcec15-4380</strain>
    </source>
</reference>
<evidence type="ECO:0000259" key="2">
    <source>
        <dbReference type="Pfam" id="PF06970"/>
    </source>
</evidence>
<proteinExistence type="predicted"/>
<gene>
    <name evidence="3" type="ORF">IAA53_01415</name>
</gene>
<organism evidence="3 4">
    <name type="scientific">Candidatus Avoscillospira avicola</name>
    <dbReference type="NCBI Taxonomy" id="2840706"/>
    <lineage>
        <taxon>Bacteria</taxon>
        <taxon>Bacillati</taxon>
        <taxon>Bacillota</taxon>
        <taxon>Clostridia</taxon>
        <taxon>Eubacteriales</taxon>
        <taxon>Oscillospiraceae</taxon>
        <taxon>Oscillospiraceae incertae sedis</taxon>
        <taxon>Candidatus Avoscillospira</taxon>
    </lineage>
</organism>
<evidence type="ECO:0000256" key="1">
    <source>
        <dbReference type="SAM" id="MobiDB-lite"/>
    </source>
</evidence>
<feature type="domain" description="Replication initiator A N-terminal" evidence="2">
    <location>
        <begin position="15"/>
        <end position="88"/>
    </location>
</feature>
<evidence type="ECO:0000313" key="4">
    <source>
        <dbReference type="Proteomes" id="UP000824239"/>
    </source>
</evidence>
<evidence type="ECO:0000313" key="3">
    <source>
        <dbReference type="EMBL" id="HIR49941.1"/>
    </source>
</evidence>
<dbReference type="Proteomes" id="UP000824239">
    <property type="component" value="Unassembled WGS sequence"/>
</dbReference>
<dbReference type="EMBL" id="DVHE01000011">
    <property type="protein sequence ID" value="HIR49941.1"/>
    <property type="molecule type" value="Genomic_DNA"/>
</dbReference>
<reference evidence="3" key="2">
    <citation type="journal article" date="2021" name="PeerJ">
        <title>Extensive microbial diversity within the chicken gut microbiome revealed by metagenomics and culture.</title>
        <authorList>
            <person name="Gilroy R."/>
            <person name="Ravi A."/>
            <person name="Getino M."/>
            <person name="Pursley I."/>
            <person name="Horton D.L."/>
            <person name="Alikhan N.F."/>
            <person name="Baker D."/>
            <person name="Gharbi K."/>
            <person name="Hall N."/>
            <person name="Watson M."/>
            <person name="Adriaenssens E.M."/>
            <person name="Foster-Nyarko E."/>
            <person name="Jarju S."/>
            <person name="Secka A."/>
            <person name="Antonio M."/>
            <person name="Oren A."/>
            <person name="Chaudhuri R.R."/>
            <person name="La Ragione R."/>
            <person name="Hildebrand F."/>
            <person name="Pallen M.J."/>
        </authorList>
    </citation>
    <scope>NUCLEOTIDE SEQUENCE</scope>
    <source>
        <strain evidence="3">ChiBcec15-4380</strain>
    </source>
</reference>
<dbReference type="InterPro" id="IPR010724">
    <property type="entry name" value="RepA_N"/>
</dbReference>
<feature type="region of interest" description="Disordered" evidence="1">
    <location>
        <begin position="123"/>
        <end position="155"/>
    </location>
</feature>
<accession>A0A9D1ARW4</accession>
<dbReference type="Pfam" id="PF06970">
    <property type="entry name" value="RepA_N"/>
    <property type="match status" value="1"/>
</dbReference>
<protein>
    <submittedName>
        <fullName evidence="3">Replication initiator protein A</fullName>
    </submittedName>
</protein>
<sequence length="184" mass="21230">MAITKTTATQRRSGYLRVPHLLLTGAEYRGLSTDAKLLYCLLQERQRLSEKHGWVDEDGRTYLYFSVEETAEYFDCGVQKARDQFRQLTSAGLIERHAKQGTRCCRIYVRPLPGDSSICKINDPISPGGKSVDPSFPQRKRDASPGGKPRSHTIYRERNNLETTEWKKRAIERMMAWKDEEEET</sequence>
<name>A0A9D1ARW4_9FIRM</name>
<comment type="caution">
    <text evidence="3">The sequence shown here is derived from an EMBL/GenBank/DDBJ whole genome shotgun (WGS) entry which is preliminary data.</text>
</comment>
<dbReference type="AlphaFoldDB" id="A0A9D1ARW4"/>